<dbReference type="Pfam" id="PF03959">
    <property type="entry name" value="FSH1"/>
    <property type="match status" value="1"/>
</dbReference>
<keyword evidence="5" id="KW-1185">Reference proteome</keyword>
<keyword evidence="1" id="KW-0378">Hydrolase</keyword>
<feature type="domain" description="Serine hydrolase" evidence="2">
    <location>
        <begin position="3"/>
        <end position="201"/>
    </location>
</feature>
<sequence>MVARVLALHGFGTNAELFGQKLKALLRKLKSIASVVVIDAPFVLPYDESLRGWWLYNQELWDGTAETIQSLADVLLQRATFEPVGLDESLAFVMEEWSKGYDAVLGFSQGAVVAAALCAKLQRNGCPPRFAILISGFGKPIPQGLQGAFEEPIAVPSLHIWGEADAHMPPWTSQLLADRFHEPRVHVHPGGHFVPQKAADLNFIAAFLQEMQPAMAVGAPSERGDRVASADAEEASAAAARSVGGFEELRQALRRYLAPSVALNMDGNGKTERWTGYEAAELEAPGPGTYERLLALLKGMEFLSMQHGPCRTSEDAVQVRLAGGWKDVTLHSGAKAMLLRTPKSEWLLSVLPADCKLSWKKLRAIYGKGTRIATEEEVIEVTGCLPGAVPPIAAFPKEVMVVADATLPEVINFNCGLRTRSIQLPRRTYEVVQAVTFADIID</sequence>
<dbReference type="PANTHER" id="PTHR48070:SF6">
    <property type="entry name" value="ESTERASE OVCA2"/>
    <property type="match status" value="1"/>
</dbReference>
<dbReference type="EMBL" id="CAXAMM010000270">
    <property type="protein sequence ID" value="CAK8986777.1"/>
    <property type="molecule type" value="Genomic_DNA"/>
</dbReference>
<organism evidence="4 5">
    <name type="scientific">Durusdinium trenchii</name>
    <dbReference type="NCBI Taxonomy" id="1381693"/>
    <lineage>
        <taxon>Eukaryota</taxon>
        <taxon>Sar</taxon>
        <taxon>Alveolata</taxon>
        <taxon>Dinophyceae</taxon>
        <taxon>Suessiales</taxon>
        <taxon>Symbiodiniaceae</taxon>
        <taxon>Durusdinium</taxon>
    </lineage>
</organism>
<dbReference type="SUPFAM" id="SSF55826">
    <property type="entry name" value="YbaK/ProRS associated domain"/>
    <property type="match status" value="1"/>
</dbReference>
<dbReference type="PANTHER" id="PTHR48070">
    <property type="entry name" value="ESTERASE OVCA2"/>
    <property type="match status" value="1"/>
</dbReference>
<dbReference type="Gene3D" id="3.40.50.1820">
    <property type="entry name" value="alpha/beta hydrolase"/>
    <property type="match status" value="1"/>
</dbReference>
<dbReference type="InterPro" id="IPR029058">
    <property type="entry name" value="AB_hydrolase_fold"/>
</dbReference>
<comment type="caution">
    <text evidence="4">The sequence shown here is derived from an EMBL/GenBank/DDBJ whole genome shotgun (WGS) entry which is preliminary data.</text>
</comment>
<dbReference type="Pfam" id="PF04073">
    <property type="entry name" value="tRNA_edit"/>
    <property type="match status" value="1"/>
</dbReference>
<name>A0ABP0HA54_9DINO</name>
<dbReference type="InterPro" id="IPR050593">
    <property type="entry name" value="LovG"/>
</dbReference>
<feature type="domain" description="YbaK/aminoacyl-tRNA synthetase-associated" evidence="3">
    <location>
        <begin position="307"/>
        <end position="423"/>
    </location>
</feature>
<reference evidence="4 5" key="1">
    <citation type="submission" date="2024-02" db="EMBL/GenBank/DDBJ databases">
        <authorList>
            <person name="Chen Y."/>
            <person name="Shah S."/>
            <person name="Dougan E. K."/>
            <person name="Thang M."/>
            <person name="Chan C."/>
        </authorList>
    </citation>
    <scope>NUCLEOTIDE SEQUENCE [LARGE SCALE GENOMIC DNA]</scope>
</reference>
<evidence type="ECO:0000256" key="1">
    <source>
        <dbReference type="ARBA" id="ARBA00022801"/>
    </source>
</evidence>
<dbReference type="Proteomes" id="UP001642464">
    <property type="component" value="Unassembled WGS sequence"/>
</dbReference>
<evidence type="ECO:0000259" key="2">
    <source>
        <dbReference type="Pfam" id="PF03959"/>
    </source>
</evidence>
<evidence type="ECO:0000313" key="5">
    <source>
        <dbReference type="Proteomes" id="UP001642464"/>
    </source>
</evidence>
<evidence type="ECO:0000259" key="3">
    <source>
        <dbReference type="Pfam" id="PF04073"/>
    </source>
</evidence>
<dbReference type="InterPro" id="IPR036754">
    <property type="entry name" value="YbaK/aa-tRNA-synt-asso_dom_sf"/>
</dbReference>
<dbReference type="Gene3D" id="3.90.960.10">
    <property type="entry name" value="YbaK/aminoacyl-tRNA synthetase-associated domain"/>
    <property type="match status" value="1"/>
</dbReference>
<dbReference type="InterPro" id="IPR005645">
    <property type="entry name" value="FSH-like_dom"/>
</dbReference>
<dbReference type="InterPro" id="IPR007214">
    <property type="entry name" value="YbaK/aa-tRNA-synth-assoc-dom"/>
</dbReference>
<evidence type="ECO:0000313" key="4">
    <source>
        <dbReference type="EMBL" id="CAK8986777.1"/>
    </source>
</evidence>
<dbReference type="SUPFAM" id="SSF53474">
    <property type="entry name" value="alpha/beta-Hydrolases"/>
    <property type="match status" value="1"/>
</dbReference>
<accession>A0ABP0HA54</accession>
<protein>
    <submittedName>
        <fullName evidence="4">Esterase OVCA2 (Ovarian cancer-associated gene 2 protein homolog)</fullName>
    </submittedName>
</protein>
<gene>
    <name evidence="4" type="ORF">SCF082_LOCUS691</name>
</gene>
<proteinExistence type="predicted"/>